<dbReference type="EMBL" id="CP090166">
    <property type="protein sequence ID" value="UJO16091.1"/>
    <property type="molecule type" value="Genomic_DNA"/>
</dbReference>
<keyword evidence="2" id="KW-1185">Reference proteome</keyword>
<dbReference type="KEGG" id="ffu:CLAFUR5_04177"/>
<accession>A0A9Q8LET7</accession>
<name>A0A9Q8LET7_PASFU</name>
<gene>
    <name evidence="1" type="ORF">CLAFUR5_04177</name>
</gene>
<dbReference type="AlphaFoldDB" id="A0A9Q8LET7"/>
<organism evidence="1 2">
    <name type="scientific">Passalora fulva</name>
    <name type="common">Tomato leaf mold</name>
    <name type="synonym">Cladosporium fulvum</name>
    <dbReference type="NCBI Taxonomy" id="5499"/>
    <lineage>
        <taxon>Eukaryota</taxon>
        <taxon>Fungi</taxon>
        <taxon>Dikarya</taxon>
        <taxon>Ascomycota</taxon>
        <taxon>Pezizomycotina</taxon>
        <taxon>Dothideomycetes</taxon>
        <taxon>Dothideomycetidae</taxon>
        <taxon>Mycosphaerellales</taxon>
        <taxon>Mycosphaerellaceae</taxon>
        <taxon>Fulvia</taxon>
    </lineage>
</organism>
<dbReference type="RefSeq" id="XP_047760457.1">
    <property type="nucleotide sequence ID" value="XM_047903325.1"/>
</dbReference>
<evidence type="ECO:0000313" key="2">
    <source>
        <dbReference type="Proteomes" id="UP000756132"/>
    </source>
</evidence>
<sequence length="95" mass="11321">MNAPIWWHEDKARYMAMRRIQRENAEFERLDIVIQGPDPSRLARNRPPPPSRRQRIVDKLQEMKLKLKGWAGKLKKKKDRDLCVGMPRRRPGFCG</sequence>
<evidence type="ECO:0000313" key="1">
    <source>
        <dbReference type="EMBL" id="UJO16091.1"/>
    </source>
</evidence>
<reference evidence="1" key="1">
    <citation type="submission" date="2021-12" db="EMBL/GenBank/DDBJ databases">
        <authorList>
            <person name="Zaccaron A."/>
            <person name="Stergiopoulos I."/>
        </authorList>
    </citation>
    <scope>NUCLEOTIDE SEQUENCE</scope>
    <source>
        <strain evidence="1">Race5_Kim</strain>
    </source>
</reference>
<proteinExistence type="predicted"/>
<reference evidence="1" key="2">
    <citation type="journal article" date="2022" name="Microb. Genom.">
        <title>A chromosome-scale genome assembly of the tomato pathogen Cladosporium fulvum reveals a compartmentalized genome architecture and the presence of a dispensable chromosome.</title>
        <authorList>
            <person name="Zaccaron A.Z."/>
            <person name="Chen L.H."/>
            <person name="Samaras A."/>
            <person name="Stergiopoulos I."/>
        </authorList>
    </citation>
    <scope>NUCLEOTIDE SEQUENCE</scope>
    <source>
        <strain evidence="1">Race5_Kim</strain>
    </source>
</reference>
<dbReference type="GeneID" id="71984055"/>
<dbReference type="Proteomes" id="UP000756132">
    <property type="component" value="Chromosome 4"/>
</dbReference>
<protein>
    <submittedName>
        <fullName evidence="1">Uncharacterized protein</fullName>
    </submittedName>
</protein>